<dbReference type="EMBL" id="CP011801">
    <property type="protein sequence ID" value="ALA58096.1"/>
    <property type="molecule type" value="Genomic_DNA"/>
</dbReference>
<proteinExistence type="predicted"/>
<keyword evidence="2" id="KW-1185">Reference proteome</keyword>
<dbReference type="AlphaFoldDB" id="A0A0K2GAV1"/>
<protein>
    <submittedName>
        <fullName evidence="1">Uncharacterized protein</fullName>
    </submittedName>
</protein>
<dbReference type="STRING" id="42253.NITMOv2_1674"/>
<evidence type="ECO:0000313" key="2">
    <source>
        <dbReference type="Proteomes" id="UP000069205"/>
    </source>
</evidence>
<dbReference type="PATRIC" id="fig|42253.5.peg.1644"/>
<sequence>MANREPQDLYDALTGGYPKLAWPSPLGDEESSWSLRQAIADRFGVRIGTWSREALG</sequence>
<accession>A0A0K2GAV1</accession>
<dbReference type="KEGG" id="nmv:NITMOv2_1674"/>
<dbReference type="Proteomes" id="UP000069205">
    <property type="component" value="Chromosome"/>
</dbReference>
<gene>
    <name evidence="1" type="ORF">NITMOv2_1674</name>
</gene>
<organism evidence="1 2">
    <name type="scientific">Nitrospira moscoviensis</name>
    <dbReference type="NCBI Taxonomy" id="42253"/>
    <lineage>
        <taxon>Bacteria</taxon>
        <taxon>Pseudomonadati</taxon>
        <taxon>Nitrospirota</taxon>
        <taxon>Nitrospiria</taxon>
        <taxon>Nitrospirales</taxon>
        <taxon>Nitrospiraceae</taxon>
        <taxon>Nitrospira</taxon>
    </lineage>
</organism>
<evidence type="ECO:0000313" key="1">
    <source>
        <dbReference type="EMBL" id="ALA58096.1"/>
    </source>
</evidence>
<reference evidence="1 2" key="1">
    <citation type="journal article" date="2015" name="Proc. Natl. Acad. Sci. U.S.A.">
        <title>Expanded metabolic versatility of ubiquitous nitrite-oxidizing bacteria from the genus Nitrospira.</title>
        <authorList>
            <person name="Koch H."/>
            <person name="Lucker S."/>
            <person name="Albertsen M."/>
            <person name="Kitzinger K."/>
            <person name="Herbold C."/>
            <person name="Spieck E."/>
            <person name="Nielsen P.H."/>
            <person name="Wagner M."/>
            <person name="Daims H."/>
        </authorList>
    </citation>
    <scope>NUCLEOTIDE SEQUENCE [LARGE SCALE GENOMIC DNA]</scope>
    <source>
        <strain evidence="1 2">NSP M-1</strain>
    </source>
</reference>
<name>A0A0K2GAV1_NITMO</name>